<keyword evidence="1" id="KW-0472">Membrane</keyword>
<comment type="caution">
    <text evidence="2">The sequence shown here is derived from an EMBL/GenBank/DDBJ whole genome shotgun (WGS) entry which is preliminary data.</text>
</comment>
<protein>
    <submittedName>
        <fullName evidence="2">Uncharacterized protein</fullName>
    </submittedName>
</protein>
<accession>A0AAV7FLZ1</accession>
<dbReference type="AlphaFoldDB" id="A0AAV7FLZ1"/>
<evidence type="ECO:0000313" key="3">
    <source>
        <dbReference type="Proteomes" id="UP000775213"/>
    </source>
</evidence>
<proteinExistence type="predicted"/>
<dbReference type="Proteomes" id="UP000775213">
    <property type="component" value="Unassembled WGS sequence"/>
</dbReference>
<dbReference type="PANTHER" id="PTHR31286">
    <property type="entry name" value="GLYCINE-RICH CELL WALL STRUCTURAL PROTEIN 1.8-LIKE"/>
    <property type="match status" value="1"/>
</dbReference>
<evidence type="ECO:0000313" key="2">
    <source>
        <dbReference type="EMBL" id="KAH0450780.1"/>
    </source>
</evidence>
<dbReference type="PANTHER" id="PTHR31286:SF180">
    <property type="entry name" value="OS10G0362600 PROTEIN"/>
    <property type="match status" value="1"/>
</dbReference>
<evidence type="ECO:0000256" key="1">
    <source>
        <dbReference type="SAM" id="Phobius"/>
    </source>
</evidence>
<gene>
    <name evidence="2" type="ORF">IEQ34_021472</name>
</gene>
<dbReference type="EMBL" id="JAGFBR010000018">
    <property type="protein sequence ID" value="KAH0450780.1"/>
    <property type="molecule type" value="Genomic_DNA"/>
</dbReference>
<reference evidence="2 3" key="1">
    <citation type="journal article" date="2021" name="Hortic Res">
        <title>Chromosome-scale assembly of the Dendrobium chrysotoxum genome enhances the understanding of orchid evolution.</title>
        <authorList>
            <person name="Zhang Y."/>
            <person name="Zhang G.Q."/>
            <person name="Zhang D."/>
            <person name="Liu X.D."/>
            <person name="Xu X.Y."/>
            <person name="Sun W.H."/>
            <person name="Yu X."/>
            <person name="Zhu X."/>
            <person name="Wang Z.W."/>
            <person name="Zhao X."/>
            <person name="Zhong W.Y."/>
            <person name="Chen H."/>
            <person name="Yin W.L."/>
            <person name="Huang T."/>
            <person name="Niu S.C."/>
            <person name="Liu Z.J."/>
        </authorList>
    </citation>
    <scope>NUCLEOTIDE SEQUENCE [LARGE SCALE GENOMIC DNA]</scope>
    <source>
        <strain evidence="2">Lindl</strain>
    </source>
</reference>
<keyword evidence="1" id="KW-0812">Transmembrane</keyword>
<keyword evidence="3" id="KW-1185">Reference proteome</keyword>
<organism evidence="2 3">
    <name type="scientific">Dendrobium chrysotoxum</name>
    <name type="common">Orchid</name>
    <dbReference type="NCBI Taxonomy" id="161865"/>
    <lineage>
        <taxon>Eukaryota</taxon>
        <taxon>Viridiplantae</taxon>
        <taxon>Streptophyta</taxon>
        <taxon>Embryophyta</taxon>
        <taxon>Tracheophyta</taxon>
        <taxon>Spermatophyta</taxon>
        <taxon>Magnoliopsida</taxon>
        <taxon>Liliopsida</taxon>
        <taxon>Asparagales</taxon>
        <taxon>Orchidaceae</taxon>
        <taxon>Epidendroideae</taxon>
        <taxon>Malaxideae</taxon>
        <taxon>Dendrobiinae</taxon>
        <taxon>Dendrobium</taxon>
    </lineage>
</organism>
<name>A0AAV7FLZ1_DENCH</name>
<feature type="transmembrane region" description="Helical" evidence="1">
    <location>
        <begin position="284"/>
        <end position="305"/>
    </location>
</feature>
<dbReference type="InterPro" id="IPR040256">
    <property type="entry name" value="At4g02000-like"/>
</dbReference>
<keyword evidence="1" id="KW-1133">Transmembrane helix</keyword>
<sequence length="311" mass="33340">MYDNAISSGSRPSVAHILVELDVTKQFSDKVWVGPKNLGYIQSVVMEDFSSYCSHCKSLGQSKQECSILHPLITPTINPISIYGVENVAKDVHENTHGDVSVDLFVHENVDHVVVRHLDNGHLIHPSNAGDVGLSTELEMLVSDISVASAIIPVSKNIVVNNGVCDVNTLTLINSSSGLIIASHNSPLADFEVALSPNKEVSNVNVSLIDVPISIISSDALKAQLALNMDDTSVNHSDWLAESLSSPCGGVEEDLDDPMDEFQGMYSLNVGRIVKKAFSHGSNLLLLLLMLLSGASVGAFAWLAFVSINVI</sequence>